<protein>
    <recommendedName>
        <fullName evidence="4">C4-dicarboxylate ABC transporter substrate-binding protein</fullName>
    </recommendedName>
</protein>
<evidence type="ECO:0008006" key="4">
    <source>
        <dbReference type="Google" id="ProtNLM"/>
    </source>
</evidence>
<accession>A0ABX9MWL7</accession>
<dbReference type="InterPro" id="IPR011852">
    <property type="entry name" value="TRAP_TAXI"/>
</dbReference>
<dbReference type="Pfam" id="PF16868">
    <property type="entry name" value="NMT1_3"/>
    <property type="match status" value="1"/>
</dbReference>
<proteinExistence type="predicted"/>
<comment type="caution">
    <text evidence="2">The sequence shown here is derived from an EMBL/GenBank/DDBJ whole genome shotgun (WGS) entry which is preliminary data.</text>
</comment>
<dbReference type="Gene3D" id="3.40.190.10">
    <property type="entry name" value="Periplasmic binding protein-like II"/>
    <property type="match status" value="2"/>
</dbReference>
<feature type="chain" id="PRO_5045227088" description="C4-dicarboxylate ABC transporter substrate-binding protein" evidence="1">
    <location>
        <begin position="34"/>
        <end position="327"/>
    </location>
</feature>
<sequence length="327" mass="33929">MKMVGDMMSQFFSKIGTACALVSLFAFSAASHAQTLSIGTNPQGSVAYASGAAIADVVGDALDLSFTVVPQGGPTAIIPAMSAGEFDFAFANIVAAVTAKDGKGPYKGRKYDSIRVAAVVYPLEMGVFVRKDAKIDTFQALKGKRVASAFKSQANVAAFMTASLAAAGLSYDDVTPVPVQNGVQSVNELVDGGLDATTFSVSAGIIQQADAVVGIRVLSLPNDEAAQAALDNYTPGAMIATAPAGSYPGILEPTNIIRVPFVVLTDSRVDDETVYKVVKAIAENGQKLAASAGEFKALDPKLMGQSALPVPYHPGAIKYYTEQGTWN</sequence>
<evidence type="ECO:0000313" key="3">
    <source>
        <dbReference type="Proteomes" id="UP000266483"/>
    </source>
</evidence>
<evidence type="ECO:0000256" key="1">
    <source>
        <dbReference type="SAM" id="SignalP"/>
    </source>
</evidence>
<name>A0ABX9MWL7_9BURK</name>
<organism evidence="2 3">
    <name type="scientific">Neopusillimonas maritima</name>
    <dbReference type="NCBI Taxonomy" id="2026239"/>
    <lineage>
        <taxon>Bacteria</taxon>
        <taxon>Pseudomonadati</taxon>
        <taxon>Pseudomonadota</taxon>
        <taxon>Betaproteobacteria</taxon>
        <taxon>Burkholderiales</taxon>
        <taxon>Alcaligenaceae</taxon>
        <taxon>Neopusillimonas</taxon>
    </lineage>
</organism>
<reference evidence="2 3" key="1">
    <citation type="submission" date="2017-08" db="EMBL/GenBank/DDBJ databases">
        <title>Pusillimonas indicus sp. nov., a member of the family Alcaligenaceae isolated from surface seawater.</title>
        <authorList>
            <person name="Li J."/>
        </authorList>
    </citation>
    <scope>NUCLEOTIDE SEQUENCE [LARGE SCALE GENOMIC DNA]</scope>
    <source>
        <strain evidence="2 3">17-4A</strain>
    </source>
</reference>
<dbReference type="Proteomes" id="UP000266483">
    <property type="component" value="Unassembled WGS sequence"/>
</dbReference>
<gene>
    <name evidence="2" type="ORF">CJO09_11365</name>
</gene>
<dbReference type="PANTHER" id="PTHR42941:SF1">
    <property type="entry name" value="SLL1037 PROTEIN"/>
    <property type="match status" value="1"/>
</dbReference>
<evidence type="ECO:0000313" key="2">
    <source>
        <dbReference type="EMBL" id="RII82489.1"/>
    </source>
</evidence>
<dbReference type="PANTHER" id="PTHR42941">
    <property type="entry name" value="SLL1037 PROTEIN"/>
    <property type="match status" value="1"/>
</dbReference>
<feature type="signal peptide" evidence="1">
    <location>
        <begin position="1"/>
        <end position="33"/>
    </location>
</feature>
<dbReference type="EMBL" id="NQOU01000004">
    <property type="protein sequence ID" value="RII82489.1"/>
    <property type="molecule type" value="Genomic_DNA"/>
</dbReference>
<dbReference type="NCBIfam" id="TIGR02122">
    <property type="entry name" value="TRAP_TAXI"/>
    <property type="match status" value="1"/>
</dbReference>
<keyword evidence="3" id="KW-1185">Reference proteome</keyword>
<dbReference type="SUPFAM" id="SSF53850">
    <property type="entry name" value="Periplasmic binding protein-like II"/>
    <property type="match status" value="1"/>
</dbReference>
<keyword evidence="1" id="KW-0732">Signal</keyword>